<comment type="caution">
    <text evidence="2">The sequence shown here is derived from an EMBL/GenBank/DDBJ whole genome shotgun (WGS) entry which is preliminary data.</text>
</comment>
<reference evidence="2" key="2">
    <citation type="submission" date="2020-09" db="EMBL/GenBank/DDBJ databases">
        <authorList>
            <person name="Sun Q."/>
            <person name="Zhou Y."/>
        </authorList>
    </citation>
    <scope>NUCLEOTIDE SEQUENCE</scope>
    <source>
        <strain evidence="2">CGMCC 4.7398</strain>
    </source>
</reference>
<dbReference type="Proteomes" id="UP000627369">
    <property type="component" value="Unassembled WGS sequence"/>
</dbReference>
<evidence type="ECO:0000313" key="2">
    <source>
        <dbReference type="EMBL" id="GHH77294.1"/>
    </source>
</evidence>
<proteinExistence type="predicted"/>
<organism evidence="2 3">
    <name type="scientific">Promicromonospora soli</name>
    <dbReference type="NCBI Taxonomy" id="2035533"/>
    <lineage>
        <taxon>Bacteria</taxon>
        <taxon>Bacillati</taxon>
        <taxon>Actinomycetota</taxon>
        <taxon>Actinomycetes</taxon>
        <taxon>Micrococcales</taxon>
        <taxon>Promicromonosporaceae</taxon>
        <taxon>Promicromonospora</taxon>
    </lineage>
</organism>
<sequence length="91" mass="9734">MCGMTARFHSARAPTEWLEGPLRAWSVDGHHRGEAQKSASTNSSTPIGTLSGIATCRERAPAAVQASHAPDLLDLPKWRDPPGQTNQLSTS</sequence>
<name>A0A919G415_9MICO</name>
<evidence type="ECO:0000313" key="3">
    <source>
        <dbReference type="Proteomes" id="UP000627369"/>
    </source>
</evidence>
<dbReference type="EMBL" id="BNAS01000006">
    <property type="protein sequence ID" value="GHH77294.1"/>
    <property type="molecule type" value="Genomic_DNA"/>
</dbReference>
<keyword evidence="3" id="KW-1185">Reference proteome</keyword>
<accession>A0A919G415</accession>
<feature type="compositionally biased region" description="Polar residues" evidence="1">
    <location>
        <begin position="37"/>
        <end position="48"/>
    </location>
</feature>
<protein>
    <submittedName>
        <fullName evidence="2">Uncharacterized protein</fullName>
    </submittedName>
</protein>
<feature type="region of interest" description="Disordered" evidence="1">
    <location>
        <begin position="28"/>
        <end position="91"/>
    </location>
</feature>
<reference evidence="2" key="1">
    <citation type="journal article" date="2014" name="Int. J. Syst. Evol. Microbiol.">
        <title>Complete genome sequence of Corynebacterium casei LMG S-19264T (=DSM 44701T), isolated from a smear-ripened cheese.</title>
        <authorList>
            <consortium name="US DOE Joint Genome Institute (JGI-PGF)"/>
            <person name="Walter F."/>
            <person name="Albersmeier A."/>
            <person name="Kalinowski J."/>
            <person name="Ruckert C."/>
        </authorList>
    </citation>
    <scope>NUCLEOTIDE SEQUENCE</scope>
    <source>
        <strain evidence="2">CGMCC 4.7398</strain>
    </source>
</reference>
<evidence type="ECO:0000256" key="1">
    <source>
        <dbReference type="SAM" id="MobiDB-lite"/>
    </source>
</evidence>
<gene>
    <name evidence="2" type="ORF">GCM10017772_37910</name>
</gene>
<dbReference type="AlphaFoldDB" id="A0A919G415"/>